<name>A0A3M7L1N2_AUXPR</name>
<evidence type="ECO:0000256" key="1">
    <source>
        <dbReference type="SAM" id="MobiDB-lite"/>
    </source>
</evidence>
<sequence>MHGAPCLLADLGCGSGLSTAALLSLGGSRHAVVGLDAAGGMLTLAAQDPVLRGCLARSDFGQGLPLRRASLQGAISVSALQWLFAAPDPARATRRFFADLHAALEPGARAAFQLYLPGDVESRALLRAAASTGLRATYFVDFPHPTPAKKYYLWAAGQGLGSDLDQARTRLRAEHARHAAHALRMLRRAARAFLAARGAEVAAAGATRSEHLARPGSGAMVPCGAPLHAWCSAVLGPKTSTAPVGPSDAEDSIGPAPDSTRVGPMADAITIAEQLGIPGAEEWVLEPGPAPPPAPPYLAALQLALEEPQTGVRAPQPDPWLWLEPVPWAKATPAPPSPPAQTAVLHAAKQAPLVVSLATAGETTGKAVGRACAAAGGGGAPSGEQAARAWQHAWQHAWLA</sequence>
<dbReference type="GO" id="GO:0016435">
    <property type="term" value="F:rRNA (guanine) methyltransferase activity"/>
    <property type="evidence" value="ECO:0007669"/>
    <property type="project" value="InterPro"/>
</dbReference>
<organism evidence="3 4">
    <name type="scientific">Auxenochlorella protothecoides</name>
    <name type="common">Green microalga</name>
    <name type="synonym">Chlorella protothecoides</name>
    <dbReference type="NCBI Taxonomy" id="3075"/>
    <lineage>
        <taxon>Eukaryota</taxon>
        <taxon>Viridiplantae</taxon>
        <taxon>Chlorophyta</taxon>
        <taxon>core chlorophytes</taxon>
        <taxon>Trebouxiophyceae</taxon>
        <taxon>Chlorellales</taxon>
        <taxon>Chlorellaceae</taxon>
        <taxon>Auxenochlorella</taxon>
    </lineage>
</organism>
<evidence type="ECO:0000313" key="3">
    <source>
        <dbReference type="EMBL" id="RMZ55356.1"/>
    </source>
</evidence>
<accession>A0A3M7L1N2</accession>
<dbReference type="Pfam" id="PF13649">
    <property type="entry name" value="Methyltransf_25"/>
    <property type="match status" value="1"/>
</dbReference>
<gene>
    <name evidence="3" type="ORF">APUTEX25_002214</name>
</gene>
<feature type="region of interest" description="Disordered" evidence="1">
    <location>
        <begin position="240"/>
        <end position="259"/>
    </location>
</feature>
<dbReference type="EMBL" id="QOKY01000165">
    <property type="protein sequence ID" value="RMZ55356.1"/>
    <property type="molecule type" value="Genomic_DNA"/>
</dbReference>
<dbReference type="InterPro" id="IPR041698">
    <property type="entry name" value="Methyltransf_25"/>
</dbReference>
<dbReference type="CDD" id="cd02440">
    <property type="entry name" value="AdoMet_MTases"/>
    <property type="match status" value="1"/>
</dbReference>
<dbReference type="SUPFAM" id="SSF53335">
    <property type="entry name" value="S-adenosyl-L-methionine-dependent methyltransferases"/>
    <property type="match status" value="1"/>
</dbReference>
<reference evidence="4" key="1">
    <citation type="journal article" date="2018" name="Algal Res.">
        <title>Characterization of plant carbon substrate utilization by Auxenochlorella protothecoides.</title>
        <authorList>
            <person name="Vogler B.W."/>
            <person name="Starkenburg S.R."/>
            <person name="Sudasinghe N."/>
            <person name="Schambach J.Y."/>
            <person name="Rollin J.A."/>
            <person name="Pattathil S."/>
            <person name="Barry A.N."/>
        </authorList>
    </citation>
    <scope>NUCLEOTIDE SEQUENCE [LARGE SCALE GENOMIC DNA]</scope>
    <source>
        <strain evidence="4">UTEX 25</strain>
    </source>
</reference>
<feature type="domain" description="Methyltransferase" evidence="2">
    <location>
        <begin position="10"/>
        <end position="97"/>
    </location>
</feature>
<dbReference type="PANTHER" id="PTHR12734">
    <property type="entry name" value="METHYLTRANSFERASE-RELATED"/>
    <property type="match status" value="1"/>
</dbReference>
<dbReference type="Gene3D" id="3.40.50.150">
    <property type="entry name" value="Vaccinia Virus protein VP39"/>
    <property type="match status" value="1"/>
</dbReference>
<dbReference type="InterPro" id="IPR039769">
    <property type="entry name" value="Bud23-like"/>
</dbReference>
<dbReference type="InterPro" id="IPR029063">
    <property type="entry name" value="SAM-dependent_MTases_sf"/>
</dbReference>
<evidence type="ECO:0000259" key="2">
    <source>
        <dbReference type="Pfam" id="PF13649"/>
    </source>
</evidence>
<comment type="caution">
    <text evidence="3">The sequence shown here is derived from an EMBL/GenBank/DDBJ whole genome shotgun (WGS) entry which is preliminary data.</text>
</comment>
<proteinExistence type="predicted"/>
<dbReference type="GO" id="GO:0005730">
    <property type="term" value="C:nucleolus"/>
    <property type="evidence" value="ECO:0007669"/>
    <property type="project" value="TreeGrafter"/>
</dbReference>
<dbReference type="PANTHER" id="PTHR12734:SF0">
    <property type="entry name" value="18S RRNA (GUANINE-N(7))-METHYLTRANSFERASE-RELATED"/>
    <property type="match status" value="1"/>
</dbReference>
<dbReference type="AlphaFoldDB" id="A0A3M7L1N2"/>
<dbReference type="Proteomes" id="UP000279271">
    <property type="component" value="Unassembled WGS sequence"/>
</dbReference>
<protein>
    <recommendedName>
        <fullName evidence="2">Methyltransferase domain-containing protein</fullName>
    </recommendedName>
</protein>
<evidence type="ECO:0000313" key="4">
    <source>
        <dbReference type="Proteomes" id="UP000279271"/>
    </source>
</evidence>
<dbReference type="GO" id="GO:0070476">
    <property type="term" value="P:rRNA (guanine-N7)-methylation"/>
    <property type="evidence" value="ECO:0007669"/>
    <property type="project" value="InterPro"/>
</dbReference>